<dbReference type="PANTHER" id="PTHR43798">
    <property type="entry name" value="MONOACYLGLYCEROL LIPASE"/>
    <property type="match status" value="1"/>
</dbReference>
<feature type="domain" description="AB hydrolase-1" evidence="2">
    <location>
        <begin position="47"/>
        <end position="217"/>
    </location>
</feature>
<dbReference type="Pfam" id="PF00561">
    <property type="entry name" value="Abhydrolase_1"/>
    <property type="match status" value="1"/>
</dbReference>
<organism evidence="3 4">
    <name type="scientific">Selenobaculum gibii</name>
    <dbReference type="NCBI Taxonomy" id="3054208"/>
    <lineage>
        <taxon>Bacteria</taxon>
        <taxon>Bacillati</taxon>
        <taxon>Bacillota</taxon>
        <taxon>Negativicutes</taxon>
        <taxon>Selenomonadales</taxon>
        <taxon>Selenomonadaceae</taxon>
        <taxon>Selenobaculum</taxon>
    </lineage>
</organism>
<accession>A0A9Y2AIX4</accession>
<dbReference type="InterPro" id="IPR050266">
    <property type="entry name" value="AB_hydrolase_sf"/>
</dbReference>
<name>A0A9Y2AIX4_9FIRM</name>
<evidence type="ECO:0000256" key="1">
    <source>
        <dbReference type="ARBA" id="ARBA00022801"/>
    </source>
</evidence>
<dbReference type="Gene3D" id="3.40.50.1820">
    <property type="entry name" value="alpha/beta hydrolase"/>
    <property type="match status" value="1"/>
</dbReference>
<protein>
    <submittedName>
        <fullName evidence="3">Alpha/beta fold hydrolase</fullName>
    </submittedName>
</protein>
<proteinExistence type="predicted"/>
<sequence>MVLFINGWATNKTIWSKLHLRQNSNFYDVSLHKSFSDLEHQLYHLYKKSSHPLTLIGWSLGGMLALELAHQHPRKIKKLILISSTAKFVQDETYPCGLNEIIVKNLSRKIHRNSIAAQKEFYKLMFSIEEQSFQQEFIQEQFPAMLVSNIDNLQENLQYLLQKDLRNILKEIKIPTQIIHGTSDKICPVDAGKYLYEHLFNAELTLLPTCGHIPFLTQQKACEKIFFSQGKEDV</sequence>
<dbReference type="PRINTS" id="PR00111">
    <property type="entry name" value="ABHYDROLASE"/>
</dbReference>
<dbReference type="KEGG" id="sgbi:P3F81_10225"/>
<dbReference type="SUPFAM" id="SSF53474">
    <property type="entry name" value="alpha/beta-Hydrolases"/>
    <property type="match status" value="1"/>
</dbReference>
<keyword evidence="1 3" id="KW-0378">Hydrolase</keyword>
<evidence type="ECO:0000313" key="4">
    <source>
        <dbReference type="Proteomes" id="UP001243623"/>
    </source>
</evidence>
<dbReference type="GO" id="GO:0016787">
    <property type="term" value="F:hydrolase activity"/>
    <property type="evidence" value="ECO:0007669"/>
    <property type="project" value="UniProtKB-KW"/>
</dbReference>
<dbReference type="EMBL" id="CP120678">
    <property type="protein sequence ID" value="WIW70260.1"/>
    <property type="molecule type" value="Genomic_DNA"/>
</dbReference>
<dbReference type="InterPro" id="IPR029058">
    <property type="entry name" value="AB_hydrolase_fold"/>
</dbReference>
<keyword evidence="4" id="KW-1185">Reference proteome</keyword>
<evidence type="ECO:0000313" key="3">
    <source>
        <dbReference type="EMBL" id="WIW70260.1"/>
    </source>
</evidence>
<dbReference type="GO" id="GO:0016020">
    <property type="term" value="C:membrane"/>
    <property type="evidence" value="ECO:0007669"/>
    <property type="project" value="TreeGrafter"/>
</dbReference>
<reference evidence="3" key="1">
    <citation type="submission" date="2023-03" db="EMBL/GenBank/DDBJ databases">
        <title>Selenobaculum gbiensis gen. nov. sp. nov., a new bacterium isolated from the gut microbiota of IBD patient.</title>
        <authorList>
            <person name="Yeo S."/>
            <person name="Park H."/>
            <person name="Huh C.S."/>
        </authorList>
    </citation>
    <scope>NUCLEOTIDE SEQUENCE</scope>
    <source>
        <strain evidence="3">ICN-92133</strain>
    </source>
</reference>
<dbReference type="PANTHER" id="PTHR43798:SF31">
    <property type="entry name" value="AB HYDROLASE SUPERFAMILY PROTEIN YCLE"/>
    <property type="match status" value="1"/>
</dbReference>
<dbReference type="InterPro" id="IPR000073">
    <property type="entry name" value="AB_hydrolase_1"/>
</dbReference>
<dbReference type="Proteomes" id="UP001243623">
    <property type="component" value="Chromosome"/>
</dbReference>
<dbReference type="AlphaFoldDB" id="A0A9Y2AIX4"/>
<gene>
    <name evidence="3" type="ORF">P3F81_10225</name>
</gene>
<dbReference type="RefSeq" id="WP_147670050.1">
    <property type="nucleotide sequence ID" value="NZ_CP120678.1"/>
</dbReference>
<evidence type="ECO:0000259" key="2">
    <source>
        <dbReference type="Pfam" id="PF00561"/>
    </source>
</evidence>